<evidence type="ECO:0000313" key="1">
    <source>
        <dbReference type="EMBL" id="XDI36203.1"/>
    </source>
</evidence>
<accession>A0AB39BRQ2</accession>
<proteinExistence type="predicted"/>
<reference evidence="1" key="1">
    <citation type="submission" date="2024-07" db="EMBL/GenBank/DDBJ databases">
        <title>Identification and characteristics of an arsenic-resistant bacterial isolate, which belongs to a novel species.</title>
        <authorList>
            <person name="Juszczyk A."/>
            <person name="Kowalczyk A."/>
            <person name="Was K."/>
            <person name="Kosowicz W."/>
            <person name="Budzyn A."/>
            <person name="Latowski D."/>
        </authorList>
    </citation>
    <scope>NUCLEOTIDE SEQUENCE</scope>
    <source>
        <strain evidence="1">As8PL</strain>
    </source>
</reference>
<dbReference type="InterPro" id="IPR010712">
    <property type="entry name" value="Arsenical-R_ArsD"/>
</dbReference>
<sequence>MAKIRIYDPALCCPTGVCGPSVDPELTRIATAIFMLEKKGVDIARFNLGTEPQAFIGDQTVNQLLNEKGTDALPAVVVDGKVELIGEYPSNDQLAEWTKVDSSEWTKARTTAKGIELL</sequence>
<dbReference type="GO" id="GO:0045892">
    <property type="term" value="P:negative regulation of DNA-templated transcription"/>
    <property type="evidence" value="ECO:0007669"/>
    <property type="project" value="InterPro"/>
</dbReference>
<gene>
    <name evidence="1" type="primary">arsD</name>
    <name evidence="1" type="ORF">AB3N04_16055</name>
</gene>
<organism evidence="1">
    <name type="scientific">Alkalihalophilus sp. As8PL</name>
    <dbReference type="NCBI Taxonomy" id="3237103"/>
    <lineage>
        <taxon>Bacteria</taxon>
        <taxon>Bacillati</taxon>
        <taxon>Bacillota</taxon>
        <taxon>Bacilli</taxon>
        <taxon>Bacillales</taxon>
        <taxon>Bacillaceae</taxon>
        <taxon>Alkalihalophilus</taxon>
    </lineage>
</organism>
<dbReference type="EMBL" id="CP162551">
    <property type="protein sequence ID" value="XDI36203.1"/>
    <property type="molecule type" value="Genomic_DNA"/>
</dbReference>
<dbReference type="Gene3D" id="3.40.30.10">
    <property type="entry name" value="Glutaredoxin"/>
    <property type="match status" value="1"/>
</dbReference>
<dbReference type="Pfam" id="PF06953">
    <property type="entry name" value="ArsD"/>
    <property type="match status" value="1"/>
</dbReference>
<dbReference type="AlphaFoldDB" id="A0AB39BRQ2"/>
<dbReference type="GO" id="GO:0046685">
    <property type="term" value="P:response to arsenic-containing substance"/>
    <property type="evidence" value="ECO:0007669"/>
    <property type="project" value="InterPro"/>
</dbReference>
<name>A0AB39BRQ2_9BACI</name>
<dbReference type="NCBIfam" id="NF033727">
    <property type="entry name" value="chaperon_ArsD"/>
    <property type="match status" value="1"/>
</dbReference>
<protein>
    <submittedName>
        <fullName evidence="1">Arsenite efflux transporter metallochaperone ArsD</fullName>
    </submittedName>
</protein>
<dbReference type="GO" id="GO:0003677">
    <property type="term" value="F:DNA binding"/>
    <property type="evidence" value="ECO:0007669"/>
    <property type="project" value="InterPro"/>
</dbReference>
<dbReference type="RefSeq" id="WP_368503673.1">
    <property type="nucleotide sequence ID" value="NZ_CP162551.1"/>
</dbReference>